<dbReference type="GO" id="GO:0005096">
    <property type="term" value="F:GTPase activator activity"/>
    <property type="evidence" value="ECO:0007669"/>
    <property type="project" value="UniProtKB-KW"/>
</dbReference>
<dbReference type="PANTHER" id="PTHR45705:SF1">
    <property type="entry name" value="FI20236P1"/>
    <property type="match status" value="1"/>
</dbReference>
<evidence type="ECO:0000256" key="5">
    <source>
        <dbReference type="PROSITE-ProRule" id="PRU00288"/>
    </source>
</evidence>
<protein>
    <submittedName>
        <fullName evidence="7">Arf GTPase activating protein</fullName>
    </submittedName>
</protein>
<keyword evidence="3 5" id="KW-0863">Zinc-finger</keyword>
<dbReference type="GO" id="GO:0008270">
    <property type="term" value="F:zinc ion binding"/>
    <property type="evidence" value="ECO:0007669"/>
    <property type="project" value="UniProtKB-KW"/>
</dbReference>
<evidence type="ECO:0000256" key="2">
    <source>
        <dbReference type="ARBA" id="ARBA00022723"/>
    </source>
</evidence>
<sequence length="106" mass="12270">MSLQHLDPNELIYEVQDFQRSSPENLVCADCKTPDPRWASYNLGCFLCLRCSGIHRSLGTHISKVKSIDLDTWTVEQVQSMLDRGNKICNQYWEAKLPEDFLPPQR</sequence>
<dbReference type="GO" id="GO:0005737">
    <property type="term" value="C:cytoplasm"/>
    <property type="evidence" value="ECO:0007669"/>
    <property type="project" value="TreeGrafter"/>
</dbReference>
<evidence type="ECO:0000256" key="1">
    <source>
        <dbReference type="ARBA" id="ARBA00022468"/>
    </source>
</evidence>
<dbReference type="InterPro" id="IPR037278">
    <property type="entry name" value="ARFGAP/RecO"/>
</dbReference>
<reference evidence="7 8" key="1">
    <citation type="journal article" date="2015" name="Genome Biol. Evol.">
        <title>Phylogenomic analyses indicate that early fungi evolved digesting cell walls of algal ancestors of land plants.</title>
        <authorList>
            <person name="Chang Y."/>
            <person name="Wang S."/>
            <person name="Sekimoto S."/>
            <person name="Aerts A.L."/>
            <person name="Choi C."/>
            <person name="Clum A."/>
            <person name="LaButti K.M."/>
            <person name="Lindquist E.A."/>
            <person name="Yee Ngan C."/>
            <person name="Ohm R.A."/>
            <person name="Salamov A.A."/>
            <person name="Grigoriev I.V."/>
            <person name="Spatafora J.W."/>
            <person name="Berbee M.L."/>
        </authorList>
    </citation>
    <scope>NUCLEOTIDE SEQUENCE [LARGE SCALE GENOMIC DNA]</scope>
    <source>
        <strain evidence="7 8">NRRL 28638</strain>
    </source>
</reference>
<dbReference type="FunFam" id="1.10.220.150:FF:000009">
    <property type="entry name" value="stromal membrane-associated protein 1 isoform X1"/>
    <property type="match status" value="1"/>
</dbReference>
<dbReference type="Proteomes" id="UP000070444">
    <property type="component" value="Unassembled WGS sequence"/>
</dbReference>
<dbReference type="InterPro" id="IPR001164">
    <property type="entry name" value="ArfGAP_dom"/>
</dbReference>
<keyword evidence="8" id="KW-1185">Reference proteome</keyword>
<organism evidence="7 8">
    <name type="scientific">Conidiobolus coronatus (strain ATCC 28846 / CBS 209.66 / NRRL 28638)</name>
    <name type="common">Delacroixia coronata</name>
    <dbReference type="NCBI Taxonomy" id="796925"/>
    <lineage>
        <taxon>Eukaryota</taxon>
        <taxon>Fungi</taxon>
        <taxon>Fungi incertae sedis</taxon>
        <taxon>Zoopagomycota</taxon>
        <taxon>Entomophthoromycotina</taxon>
        <taxon>Entomophthoromycetes</taxon>
        <taxon>Entomophthorales</taxon>
        <taxon>Ancylistaceae</taxon>
        <taxon>Conidiobolus</taxon>
    </lineage>
</organism>
<dbReference type="EMBL" id="KQ964602">
    <property type="protein sequence ID" value="KXN67976.1"/>
    <property type="molecule type" value="Genomic_DNA"/>
</dbReference>
<dbReference type="Gene3D" id="1.10.220.150">
    <property type="entry name" value="Arf GTPase activating protein"/>
    <property type="match status" value="1"/>
</dbReference>
<dbReference type="SMART" id="SM00105">
    <property type="entry name" value="ArfGap"/>
    <property type="match status" value="1"/>
</dbReference>
<name>A0A137NYW6_CONC2</name>
<dbReference type="SUPFAM" id="SSF57863">
    <property type="entry name" value="ArfGap/RecO-like zinc finger"/>
    <property type="match status" value="1"/>
</dbReference>
<dbReference type="InterPro" id="IPR051718">
    <property type="entry name" value="ARF_GTPase-activating"/>
</dbReference>
<dbReference type="InterPro" id="IPR038508">
    <property type="entry name" value="ArfGAP_dom_sf"/>
</dbReference>
<dbReference type="STRING" id="796925.A0A137NYW6"/>
<proteinExistence type="predicted"/>
<dbReference type="CDD" id="cd08204">
    <property type="entry name" value="ArfGap"/>
    <property type="match status" value="1"/>
</dbReference>
<evidence type="ECO:0000313" key="8">
    <source>
        <dbReference type="Proteomes" id="UP000070444"/>
    </source>
</evidence>
<feature type="domain" description="Arf-GAP" evidence="6">
    <location>
        <begin position="9"/>
        <end position="106"/>
    </location>
</feature>
<keyword evidence="4" id="KW-0862">Zinc</keyword>
<accession>A0A137NYW6</accession>
<dbReference type="Pfam" id="PF01412">
    <property type="entry name" value="ArfGap"/>
    <property type="match status" value="1"/>
</dbReference>
<dbReference type="OMA" id="PKPNWAS"/>
<evidence type="ECO:0000313" key="7">
    <source>
        <dbReference type="EMBL" id="KXN67976.1"/>
    </source>
</evidence>
<dbReference type="AlphaFoldDB" id="A0A137NYW6"/>
<dbReference type="OrthoDB" id="10266696at2759"/>
<dbReference type="PANTHER" id="PTHR45705">
    <property type="entry name" value="FI20236P1"/>
    <property type="match status" value="1"/>
</dbReference>
<keyword evidence="1" id="KW-0343">GTPase activation</keyword>
<evidence type="ECO:0000256" key="3">
    <source>
        <dbReference type="ARBA" id="ARBA00022771"/>
    </source>
</evidence>
<keyword evidence="2" id="KW-0479">Metal-binding</keyword>
<gene>
    <name evidence="7" type="ORF">CONCODRAFT_42235</name>
</gene>
<dbReference type="PRINTS" id="PR00405">
    <property type="entry name" value="REVINTRACTNG"/>
</dbReference>
<evidence type="ECO:0000256" key="4">
    <source>
        <dbReference type="ARBA" id="ARBA00022833"/>
    </source>
</evidence>
<evidence type="ECO:0000259" key="6">
    <source>
        <dbReference type="PROSITE" id="PS50115"/>
    </source>
</evidence>
<dbReference type="PROSITE" id="PS50115">
    <property type="entry name" value="ARFGAP"/>
    <property type="match status" value="1"/>
</dbReference>